<proteinExistence type="predicted"/>
<organism evidence="4 5">
    <name type="scientific">Ammoniphilus resinae</name>
    <dbReference type="NCBI Taxonomy" id="861532"/>
    <lineage>
        <taxon>Bacteria</taxon>
        <taxon>Bacillati</taxon>
        <taxon>Bacillota</taxon>
        <taxon>Bacilli</taxon>
        <taxon>Bacillales</taxon>
        <taxon>Paenibacillaceae</taxon>
        <taxon>Aneurinibacillus group</taxon>
        <taxon>Ammoniphilus</taxon>
    </lineage>
</organism>
<comment type="caution">
    <text evidence="4">The sequence shown here is derived from an EMBL/GenBank/DDBJ whole genome shotgun (WGS) entry which is preliminary data.</text>
</comment>
<protein>
    <submittedName>
        <fullName evidence="4">Tetrapyrrole methylase family protein/MazG family protein</fullName>
    </submittedName>
</protein>
<feature type="coiled-coil region" evidence="1">
    <location>
        <begin position="393"/>
        <end position="420"/>
    </location>
</feature>
<dbReference type="EMBL" id="JAGGKT010000006">
    <property type="protein sequence ID" value="MBP1932473.1"/>
    <property type="molecule type" value="Genomic_DNA"/>
</dbReference>
<dbReference type="GO" id="GO:0008168">
    <property type="term" value="F:methyltransferase activity"/>
    <property type="evidence" value="ECO:0007669"/>
    <property type="project" value="UniProtKB-KW"/>
</dbReference>
<evidence type="ECO:0000256" key="1">
    <source>
        <dbReference type="SAM" id="Coils"/>
    </source>
</evidence>
<dbReference type="Gene3D" id="1.10.287.1080">
    <property type="entry name" value="MazG-like"/>
    <property type="match status" value="2"/>
</dbReference>
<feature type="domain" description="Tetrapyrrole methylase" evidence="2">
    <location>
        <begin position="3"/>
        <end position="206"/>
    </location>
</feature>
<dbReference type="PIRSF" id="PIRSF002845">
    <property type="entry name" value="Ttrprl_mtas_MazG"/>
    <property type="match status" value="1"/>
</dbReference>
<accession>A0ABS4GQD1</accession>
<dbReference type="Pfam" id="PF00590">
    <property type="entry name" value="TP_methylase"/>
    <property type="match status" value="1"/>
</dbReference>
<dbReference type="InterPro" id="IPR035996">
    <property type="entry name" value="4pyrrol_Methylase_sf"/>
</dbReference>
<dbReference type="InterPro" id="IPR011551">
    <property type="entry name" value="NTP_PyrPHydrolase_MazG"/>
</dbReference>
<dbReference type="NCBIfam" id="NF007113">
    <property type="entry name" value="PRK09562.1"/>
    <property type="match status" value="1"/>
</dbReference>
<dbReference type="InterPro" id="IPR035013">
    <property type="entry name" value="YabN_N"/>
</dbReference>
<dbReference type="InterPro" id="IPR004518">
    <property type="entry name" value="MazG-like_dom"/>
</dbReference>
<dbReference type="CDD" id="cd11723">
    <property type="entry name" value="YabN_N_like"/>
    <property type="match status" value="1"/>
</dbReference>
<dbReference type="Gene3D" id="3.40.1010.10">
    <property type="entry name" value="Cobalt-precorrin-4 Transmethylase, Domain 1"/>
    <property type="match status" value="1"/>
</dbReference>
<dbReference type="InterPro" id="IPR048011">
    <property type="entry name" value="NTP-PPase_MazG-like_C"/>
</dbReference>
<reference evidence="4 5" key="1">
    <citation type="submission" date="2021-03" db="EMBL/GenBank/DDBJ databases">
        <title>Genomic Encyclopedia of Type Strains, Phase IV (KMG-IV): sequencing the most valuable type-strain genomes for metagenomic binning, comparative biology and taxonomic classification.</title>
        <authorList>
            <person name="Goeker M."/>
        </authorList>
    </citation>
    <scope>NUCLEOTIDE SEQUENCE [LARGE SCALE GENOMIC DNA]</scope>
    <source>
        <strain evidence="4 5">DSM 24738</strain>
    </source>
</reference>
<dbReference type="InterPro" id="IPR014777">
    <property type="entry name" value="4pyrrole_Mease_sub1"/>
</dbReference>
<keyword evidence="1" id="KW-0175">Coiled coil</keyword>
<dbReference type="NCBIfam" id="TIGR00444">
    <property type="entry name" value="mazG"/>
    <property type="match status" value="1"/>
</dbReference>
<evidence type="ECO:0000259" key="2">
    <source>
        <dbReference type="Pfam" id="PF00590"/>
    </source>
</evidence>
<dbReference type="RefSeq" id="WP_209810510.1">
    <property type="nucleotide sequence ID" value="NZ_JAGGKT010000006.1"/>
</dbReference>
<dbReference type="CDD" id="cd11529">
    <property type="entry name" value="NTP-PPase_MazG_Cterm"/>
    <property type="match status" value="1"/>
</dbReference>
<dbReference type="SUPFAM" id="SSF53790">
    <property type="entry name" value="Tetrapyrrole methylase"/>
    <property type="match status" value="1"/>
</dbReference>
<evidence type="ECO:0000313" key="5">
    <source>
        <dbReference type="Proteomes" id="UP001519343"/>
    </source>
</evidence>
<dbReference type="InterPro" id="IPR000878">
    <property type="entry name" value="4pyrrol_Mease"/>
</dbReference>
<dbReference type="PANTHER" id="PTHR30522:SF0">
    <property type="entry name" value="NUCLEOSIDE TRIPHOSPHATE PYROPHOSPHOHYDROLASE"/>
    <property type="match status" value="1"/>
</dbReference>
<evidence type="ECO:0000259" key="3">
    <source>
        <dbReference type="Pfam" id="PF03819"/>
    </source>
</evidence>
<dbReference type="InterPro" id="IPR048015">
    <property type="entry name" value="NTP-PPase_MazG-like_N"/>
</dbReference>
<feature type="domain" description="NTP pyrophosphohydrolase MazG-like" evidence="3">
    <location>
        <begin position="403"/>
        <end position="455"/>
    </location>
</feature>
<sequence length="489" mass="55817">MKKITVIGLGAGNLEQMPIGVWNRLKQASHIYLRTEKHPVVQDLKDQGILFHSFDHLYEKEGSFHDVYEQITKLLIEKANEETAILYVVPGHPMVAEKTTQLLLQEGPAQGVDVEVTGGQSFLDAAFTALRVDPVEGFSLLDASSLQRDHLNPHLHLLITQVYDQLTASDAKLSLMEVFPDDYEIILLYSAGVSGEEAAHKIPLYELDHHFKKVHNLALIYVPPTREEKILNRQFTTLRDIIAILRGPEGCPWDKEQTHQSIRKNLIEETYEVAEAIDLEEPDALCEELGDLLMQVMLHGQIAEDEGDFNVEDIIQVLNEKLIRRHPHVFGEREAETSQEVVKNWEEIKAQEKRDKGIDPTKQSLLSGVPKDLPALMTAYKLSKKAAKVGFDWDQLQDVYAKIEEELSEVKEAKGSEEIKEELGDLLFAVANLARFLKIDAEEALALTNLKFKRRFHFIEEHLQKPLEEATLDEMEWLWQEAKKKEREA</sequence>
<keyword evidence="4" id="KW-0808">Transferase</keyword>
<dbReference type="GO" id="GO:0032259">
    <property type="term" value="P:methylation"/>
    <property type="evidence" value="ECO:0007669"/>
    <property type="project" value="UniProtKB-KW"/>
</dbReference>
<keyword evidence="5" id="KW-1185">Reference proteome</keyword>
<feature type="domain" description="NTP pyrophosphohydrolase MazG-like" evidence="3">
    <location>
        <begin position="257"/>
        <end position="330"/>
    </location>
</feature>
<evidence type="ECO:0000313" key="4">
    <source>
        <dbReference type="EMBL" id="MBP1932473.1"/>
    </source>
</evidence>
<dbReference type="PANTHER" id="PTHR30522">
    <property type="entry name" value="NUCLEOSIDE TRIPHOSPHATE PYROPHOSPHOHYDROLASE"/>
    <property type="match status" value="1"/>
</dbReference>
<dbReference type="CDD" id="cd11528">
    <property type="entry name" value="NTP-PPase_MazG_Nterm"/>
    <property type="match status" value="1"/>
</dbReference>
<dbReference type="InterPro" id="IPR024180">
    <property type="entry name" value="Tetrapyrrole_Mease/MazG_pred"/>
</dbReference>
<dbReference type="Pfam" id="PF03819">
    <property type="entry name" value="MazG"/>
    <property type="match status" value="2"/>
</dbReference>
<dbReference type="Proteomes" id="UP001519343">
    <property type="component" value="Unassembled WGS sequence"/>
</dbReference>
<gene>
    <name evidence="4" type="ORF">J2Z37_002474</name>
</gene>
<keyword evidence="4" id="KW-0489">Methyltransferase</keyword>
<name>A0ABS4GQD1_9BACL</name>
<dbReference type="SUPFAM" id="SSF101386">
    <property type="entry name" value="all-alpha NTP pyrophosphatases"/>
    <property type="match status" value="2"/>
</dbReference>